<proteinExistence type="predicted"/>
<protein>
    <submittedName>
        <fullName evidence="2">Uncharacterized protein</fullName>
    </submittedName>
</protein>
<evidence type="ECO:0000313" key="2">
    <source>
        <dbReference type="EMBL" id="KAF3857408.1"/>
    </source>
</evidence>
<dbReference type="EMBL" id="JAAKFY010000005">
    <property type="protein sequence ID" value="KAF3857408.1"/>
    <property type="molecule type" value="Genomic_DNA"/>
</dbReference>
<accession>A0A7J5ZAN2</accession>
<name>A0A7J5ZAN2_DISMA</name>
<keyword evidence="3" id="KW-1185">Reference proteome</keyword>
<organism evidence="2 3">
    <name type="scientific">Dissostichus mawsoni</name>
    <name type="common">Antarctic cod</name>
    <dbReference type="NCBI Taxonomy" id="36200"/>
    <lineage>
        <taxon>Eukaryota</taxon>
        <taxon>Metazoa</taxon>
        <taxon>Chordata</taxon>
        <taxon>Craniata</taxon>
        <taxon>Vertebrata</taxon>
        <taxon>Euteleostomi</taxon>
        <taxon>Actinopterygii</taxon>
        <taxon>Neopterygii</taxon>
        <taxon>Teleostei</taxon>
        <taxon>Neoteleostei</taxon>
        <taxon>Acanthomorphata</taxon>
        <taxon>Eupercaria</taxon>
        <taxon>Perciformes</taxon>
        <taxon>Notothenioidei</taxon>
        <taxon>Nototheniidae</taxon>
        <taxon>Dissostichus</taxon>
    </lineage>
</organism>
<comment type="caution">
    <text evidence="2">The sequence shown here is derived from an EMBL/GenBank/DDBJ whole genome shotgun (WGS) entry which is preliminary data.</text>
</comment>
<sequence>MFVPLLHLDAGVPVLSERLVGEVVQQAELWGCSAGGSDGEKTATSPASPAAPEHPGMEMMHRDKKEDEVRLTSLQVTPTTATGAWADCEIKKVVEQRLVLVVGEQVELIQDEQHRAAAAAITWRKEAGFWLQTLTIVFPDPLGPTISTELLSPWTAVRFSSSRRSLNTLYF</sequence>
<dbReference type="Proteomes" id="UP000518266">
    <property type="component" value="Unassembled WGS sequence"/>
</dbReference>
<dbReference type="AlphaFoldDB" id="A0A7J5ZAN2"/>
<evidence type="ECO:0000256" key="1">
    <source>
        <dbReference type="SAM" id="MobiDB-lite"/>
    </source>
</evidence>
<dbReference type="OrthoDB" id="10587257at2759"/>
<feature type="compositionally biased region" description="Low complexity" evidence="1">
    <location>
        <begin position="42"/>
        <end position="51"/>
    </location>
</feature>
<gene>
    <name evidence="2" type="ORF">F7725_009267</name>
</gene>
<feature type="region of interest" description="Disordered" evidence="1">
    <location>
        <begin position="34"/>
        <end position="56"/>
    </location>
</feature>
<evidence type="ECO:0000313" key="3">
    <source>
        <dbReference type="Proteomes" id="UP000518266"/>
    </source>
</evidence>
<reference evidence="2 3" key="1">
    <citation type="submission" date="2020-03" db="EMBL/GenBank/DDBJ databases">
        <title>Dissostichus mawsoni Genome sequencing and assembly.</title>
        <authorList>
            <person name="Park H."/>
        </authorList>
    </citation>
    <scope>NUCLEOTIDE SEQUENCE [LARGE SCALE GENOMIC DNA]</scope>
    <source>
        <strain evidence="2">DM0001</strain>
        <tissue evidence="2">Muscle</tissue>
    </source>
</reference>